<dbReference type="PANTHER" id="PTHR37301">
    <property type="entry name" value="DNA-BINDING PROTEIN-RELATED"/>
    <property type="match status" value="1"/>
</dbReference>
<keyword evidence="3" id="KW-1185">Reference proteome</keyword>
<dbReference type="SMART" id="SM00530">
    <property type="entry name" value="HTH_XRE"/>
    <property type="match status" value="1"/>
</dbReference>
<dbReference type="Gene3D" id="1.10.260.40">
    <property type="entry name" value="lambda repressor-like DNA-binding domains"/>
    <property type="match status" value="1"/>
</dbReference>
<protein>
    <submittedName>
        <fullName evidence="2">Transcriptional regulator</fullName>
    </submittedName>
</protein>
<dbReference type="InterPro" id="IPR001387">
    <property type="entry name" value="Cro/C1-type_HTH"/>
</dbReference>
<dbReference type="CDD" id="cd00093">
    <property type="entry name" value="HTH_XRE"/>
    <property type="match status" value="1"/>
</dbReference>
<proteinExistence type="predicted"/>
<dbReference type="Proteomes" id="UP000028123">
    <property type="component" value="Unassembled WGS sequence"/>
</dbReference>
<feature type="domain" description="HTH cro/C1-type" evidence="1">
    <location>
        <begin position="7"/>
        <end position="62"/>
    </location>
</feature>
<dbReference type="EMBL" id="JNVM01000048">
    <property type="protein sequence ID" value="KEQ21977.1"/>
    <property type="molecule type" value="Genomic_DNA"/>
</dbReference>
<dbReference type="AlphaFoldDB" id="A0A081NU54"/>
<dbReference type="eggNOG" id="ENOG50334GS">
    <property type="taxonomic scope" value="Bacteria"/>
</dbReference>
<evidence type="ECO:0000313" key="3">
    <source>
        <dbReference type="Proteomes" id="UP000028123"/>
    </source>
</evidence>
<reference evidence="2 3" key="1">
    <citation type="submission" date="2014-06" db="EMBL/GenBank/DDBJ databases">
        <title>Draft genome sequence of Paenibacillus sp. MSt1.</title>
        <authorList>
            <person name="Aw Y.K."/>
            <person name="Ong K.S."/>
            <person name="Gan H.M."/>
            <person name="Lee S.M."/>
        </authorList>
    </citation>
    <scope>NUCLEOTIDE SEQUENCE [LARGE SCALE GENOMIC DNA]</scope>
    <source>
        <strain evidence="2 3">MSt1</strain>
    </source>
</reference>
<evidence type="ECO:0000313" key="2">
    <source>
        <dbReference type="EMBL" id="KEQ21977.1"/>
    </source>
</evidence>
<dbReference type="PROSITE" id="PS50943">
    <property type="entry name" value="HTH_CROC1"/>
    <property type="match status" value="1"/>
</dbReference>
<dbReference type="PANTHER" id="PTHR37301:SF1">
    <property type="entry name" value="DNA-BINDING PROTEIN"/>
    <property type="match status" value="1"/>
</dbReference>
<gene>
    <name evidence="2" type="ORF">ET33_28665</name>
</gene>
<sequence length="74" mass="8711">MAIKVRLKEILEQREMSQRKLARKTGLTPNTINHYCSENIDRVHLSTLDAICKALEIDLHELLLFEDDKEFNEE</sequence>
<dbReference type="SUPFAM" id="SSF47413">
    <property type="entry name" value="lambda repressor-like DNA-binding domains"/>
    <property type="match status" value="1"/>
</dbReference>
<dbReference type="OrthoDB" id="9805309at2"/>
<comment type="caution">
    <text evidence="2">The sequence shown here is derived from an EMBL/GenBank/DDBJ whole genome shotgun (WGS) entry which is preliminary data.</text>
</comment>
<dbReference type="RefSeq" id="WP_036692838.1">
    <property type="nucleotide sequence ID" value="NZ_JNVM01000048.1"/>
</dbReference>
<organism evidence="2 3">
    <name type="scientific">Paenibacillus tyrfis</name>
    <dbReference type="NCBI Taxonomy" id="1501230"/>
    <lineage>
        <taxon>Bacteria</taxon>
        <taxon>Bacillati</taxon>
        <taxon>Bacillota</taxon>
        <taxon>Bacilli</taxon>
        <taxon>Bacillales</taxon>
        <taxon>Paenibacillaceae</taxon>
        <taxon>Paenibacillus</taxon>
    </lineage>
</organism>
<name>A0A081NU54_9BACL</name>
<accession>A0A081NU54</accession>
<evidence type="ECO:0000259" key="1">
    <source>
        <dbReference type="PROSITE" id="PS50943"/>
    </source>
</evidence>
<dbReference type="GO" id="GO:0003677">
    <property type="term" value="F:DNA binding"/>
    <property type="evidence" value="ECO:0007669"/>
    <property type="project" value="InterPro"/>
</dbReference>
<dbReference type="InterPro" id="IPR010982">
    <property type="entry name" value="Lambda_DNA-bd_dom_sf"/>
</dbReference>
<dbReference type="Pfam" id="PF13443">
    <property type="entry name" value="HTH_26"/>
    <property type="match status" value="1"/>
</dbReference>